<reference evidence="2 3" key="1">
    <citation type="submission" date="2016-04" db="EMBL/GenBank/DDBJ databases">
        <title>Acidithiobacillus ferrooxidans genome sequencing and assembly.</title>
        <authorList>
            <person name="Zhou Z."/>
        </authorList>
    </citation>
    <scope>NUCLEOTIDE SEQUENCE [LARGE SCALE GENOMIC DNA]</scope>
    <source>
        <strain evidence="2 3">BY0502</strain>
    </source>
</reference>
<dbReference type="Proteomes" id="UP000078302">
    <property type="component" value="Unassembled WGS sequence"/>
</dbReference>
<dbReference type="EMBL" id="LVXZ01000047">
    <property type="protein sequence ID" value="OAP92158.1"/>
    <property type="molecule type" value="Genomic_DNA"/>
</dbReference>
<keyword evidence="3" id="KW-1185">Reference proteome</keyword>
<evidence type="ECO:0000256" key="1">
    <source>
        <dbReference type="SAM" id="Phobius"/>
    </source>
</evidence>
<keyword evidence="1" id="KW-1133">Transmembrane helix</keyword>
<dbReference type="AlphaFoldDB" id="A0A179BK91"/>
<comment type="caution">
    <text evidence="2">The sequence shown here is derived from an EMBL/GenBank/DDBJ whole genome shotgun (WGS) entry which is preliminary data.</text>
</comment>
<gene>
    <name evidence="2" type="ORF">A4H96_04625</name>
</gene>
<feature type="transmembrane region" description="Helical" evidence="1">
    <location>
        <begin position="28"/>
        <end position="57"/>
    </location>
</feature>
<organism evidence="2 3">
    <name type="scientific">Acidithiobacillus ferrooxidans</name>
    <name type="common">Thiobacillus ferrooxidans</name>
    <dbReference type="NCBI Taxonomy" id="920"/>
    <lineage>
        <taxon>Bacteria</taxon>
        <taxon>Pseudomonadati</taxon>
        <taxon>Pseudomonadota</taxon>
        <taxon>Acidithiobacillia</taxon>
        <taxon>Acidithiobacillales</taxon>
        <taxon>Acidithiobacillaceae</taxon>
        <taxon>Acidithiobacillus</taxon>
    </lineage>
</organism>
<keyword evidence="1" id="KW-0472">Membrane</keyword>
<evidence type="ECO:0000313" key="3">
    <source>
        <dbReference type="Proteomes" id="UP000078302"/>
    </source>
</evidence>
<dbReference type="OrthoDB" id="5297968at2"/>
<keyword evidence="1" id="KW-0812">Transmembrane</keyword>
<dbReference type="RefSeq" id="WP_064218506.1">
    <property type="nucleotide sequence ID" value="NZ_LVXZ01000047.1"/>
</dbReference>
<accession>A0A179BK91</accession>
<protein>
    <submittedName>
        <fullName evidence="2">Uncharacterized protein</fullName>
    </submittedName>
</protein>
<evidence type="ECO:0000313" key="2">
    <source>
        <dbReference type="EMBL" id="OAP92158.1"/>
    </source>
</evidence>
<sequence>MKLQASASVSADNPLFWFFWPPPTVRGIANLLFLLASPIAFAKMFFLVWFFTIYVFFDGARSFSGLVSTNVGNLLNRLLIDIGESNRIVTAILSYRGWSVVRQGEI</sequence>
<proteinExistence type="predicted"/>
<name>A0A179BK91_ACIFR</name>